<dbReference type="InterPro" id="IPR047655">
    <property type="entry name" value="Transpos_IS630-like"/>
</dbReference>
<gene>
    <name evidence="3" type="ORF">ACFP90_02205</name>
    <name evidence="4" type="ORF">ACFP90_05625</name>
    <name evidence="5" type="ORF">ACFP90_05715</name>
    <name evidence="6" type="ORF">ACFP90_12945</name>
    <name evidence="7" type="ORF">ACFP90_16755</name>
    <name evidence="8" type="ORF">ACFP90_17805</name>
    <name evidence="9" type="ORF">ACFP90_19910</name>
</gene>
<dbReference type="EMBL" id="JBHSWB010000001">
    <property type="protein sequence ID" value="MFC6661968.1"/>
    <property type="molecule type" value="Genomic_DNA"/>
</dbReference>
<evidence type="ECO:0000313" key="9">
    <source>
        <dbReference type="EMBL" id="MFC6662330.1"/>
    </source>
</evidence>
<dbReference type="Gene3D" id="3.30.420.10">
    <property type="entry name" value="Ribonuclease H-like superfamily/Ribonuclease H"/>
    <property type="match status" value="1"/>
</dbReference>
<dbReference type="Pfam" id="PF13518">
    <property type="entry name" value="HTH_28"/>
    <property type="match status" value="1"/>
</dbReference>
<dbReference type="InterPro" id="IPR036397">
    <property type="entry name" value="RNaseH_sf"/>
</dbReference>
<dbReference type="InterPro" id="IPR009057">
    <property type="entry name" value="Homeodomain-like_sf"/>
</dbReference>
<accession>A0ABW1ZGA7</accession>
<name>A0ABW1ZGA7_9DEIO</name>
<dbReference type="Proteomes" id="UP001596317">
    <property type="component" value="Unassembled WGS sequence"/>
</dbReference>
<dbReference type="EMBL" id="JBHSWB010000001">
    <property type="protein sequence ID" value="MFC6661148.1"/>
    <property type="molecule type" value="Genomic_DNA"/>
</dbReference>
<proteinExistence type="predicted"/>
<evidence type="ECO:0000313" key="5">
    <source>
        <dbReference type="EMBL" id="MFC6659904.1"/>
    </source>
</evidence>
<dbReference type="EMBL" id="JBHSWB010000001">
    <property type="protein sequence ID" value="MFC6659904.1"/>
    <property type="molecule type" value="Genomic_DNA"/>
</dbReference>
<evidence type="ECO:0000313" key="6">
    <source>
        <dbReference type="EMBL" id="MFC6661148.1"/>
    </source>
</evidence>
<dbReference type="NCBIfam" id="NF033545">
    <property type="entry name" value="transpos_IS630"/>
    <property type="match status" value="1"/>
</dbReference>
<reference evidence="5" key="1">
    <citation type="journal article" date="2014" name="Int. J. Syst. Evol. Microbiol.">
        <title>Complete genome of a new Firmicutes species belonging to the dominant human colonic microbiota ('Ruminococcus bicirculans') reveals two chromosomes and a selective capacity to utilize plant glucans.</title>
        <authorList>
            <consortium name="NISC Comparative Sequencing Program"/>
            <person name="Wegmann U."/>
            <person name="Louis P."/>
            <person name="Goesmann A."/>
            <person name="Henrissat B."/>
            <person name="Duncan S.H."/>
            <person name="Flint H.J."/>
        </authorList>
    </citation>
    <scope>NUCLEOTIDE SEQUENCE</scope>
    <source>
        <strain evidence="5">NBRC 112888</strain>
    </source>
</reference>
<evidence type="ECO:0000259" key="2">
    <source>
        <dbReference type="Pfam" id="PF13518"/>
    </source>
</evidence>
<dbReference type="RefSeq" id="WP_380053881.1">
    <property type="nucleotide sequence ID" value="NZ_JBHSWB010000001.1"/>
</dbReference>
<sequence>MKIVGSRGYGLELRERIVQAVTGGQSVSATAQQFSVHPTTVQRYLRLAHEGRLGEVRTPSGRPRRVTSAHEAQLLRQVAKHADATLVEHAGMLEEATGLRISFKSVDRVFARHGITHKKTVVASERTEELRLQFLNDLAPHLHQPERLVFLDESGFHTAMTRGYARAPSHRRAMGVVPRNHGKNHTLICTLTLAGPVAPLVMDGAVNGVNFEWYVREMLCPTLRSEQVVVMDNLSSHHRASIRTLIEGCGCTLVYLPPYSPDFNPIEQLFSKVKASVRRAACRTVEALIAAVFHALDTVTPDNIRGWFKHAHPSAFL</sequence>
<dbReference type="EMBL" id="JBHSWB010000001">
    <property type="protein sequence ID" value="MFC6659889.1"/>
    <property type="molecule type" value="Genomic_DNA"/>
</dbReference>
<reference evidence="10" key="2">
    <citation type="journal article" date="2019" name="Int. J. Syst. Evol. Microbiol.">
        <title>The Global Catalogue of Microorganisms (GCM) 10K type strain sequencing project: providing services to taxonomists for standard genome sequencing and annotation.</title>
        <authorList>
            <consortium name="The Broad Institute Genomics Platform"/>
            <consortium name="The Broad Institute Genome Sequencing Center for Infectious Disease"/>
            <person name="Wu L."/>
            <person name="Ma J."/>
        </authorList>
    </citation>
    <scope>NUCLEOTIDE SEQUENCE [LARGE SCALE GENOMIC DNA]</scope>
    <source>
        <strain evidence="10">CCUG 63830</strain>
    </source>
</reference>
<dbReference type="Pfam" id="PF13358">
    <property type="entry name" value="DDE_3"/>
    <property type="match status" value="1"/>
</dbReference>
<dbReference type="EMBL" id="JBHSWB010000001">
    <property type="protein sequence ID" value="MFC6661795.1"/>
    <property type="molecule type" value="Genomic_DNA"/>
</dbReference>
<organism evidence="5 10">
    <name type="scientific">Deinococcus multiflagellatus</name>
    <dbReference type="NCBI Taxonomy" id="1656887"/>
    <lineage>
        <taxon>Bacteria</taxon>
        <taxon>Thermotogati</taxon>
        <taxon>Deinococcota</taxon>
        <taxon>Deinococci</taxon>
        <taxon>Deinococcales</taxon>
        <taxon>Deinococcaceae</taxon>
        <taxon>Deinococcus</taxon>
    </lineage>
</organism>
<dbReference type="InterPro" id="IPR038717">
    <property type="entry name" value="Tc1-like_DDE_dom"/>
</dbReference>
<evidence type="ECO:0000313" key="4">
    <source>
        <dbReference type="EMBL" id="MFC6659889.1"/>
    </source>
</evidence>
<evidence type="ECO:0000313" key="8">
    <source>
        <dbReference type="EMBL" id="MFC6661968.1"/>
    </source>
</evidence>
<comment type="caution">
    <text evidence="5">The sequence shown here is derived from an EMBL/GenBank/DDBJ whole genome shotgun (WGS) entry which is preliminary data.</text>
</comment>
<evidence type="ECO:0000313" key="7">
    <source>
        <dbReference type="EMBL" id="MFC6661795.1"/>
    </source>
</evidence>
<feature type="domain" description="Insertion element IS150 protein InsJ-like helix-turn-helix" evidence="2">
    <location>
        <begin position="14"/>
        <end position="64"/>
    </location>
</feature>
<feature type="domain" description="Tc1-like transposase DDE" evidence="1">
    <location>
        <begin position="147"/>
        <end position="288"/>
    </location>
</feature>
<evidence type="ECO:0000259" key="1">
    <source>
        <dbReference type="Pfam" id="PF13358"/>
    </source>
</evidence>
<keyword evidence="10" id="KW-1185">Reference proteome</keyword>
<evidence type="ECO:0000313" key="10">
    <source>
        <dbReference type="Proteomes" id="UP001596317"/>
    </source>
</evidence>
<dbReference type="EMBL" id="JBHSWB010000001">
    <property type="protein sequence ID" value="MFC6662330.1"/>
    <property type="molecule type" value="Genomic_DNA"/>
</dbReference>
<protein>
    <submittedName>
        <fullName evidence="5">IS630 family transposase</fullName>
    </submittedName>
</protein>
<dbReference type="InterPro" id="IPR055247">
    <property type="entry name" value="InsJ-like_HTH"/>
</dbReference>
<evidence type="ECO:0000313" key="3">
    <source>
        <dbReference type="EMBL" id="MFC6659305.1"/>
    </source>
</evidence>
<dbReference type="SUPFAM" id="SSF46689">
    <property type="entry name" value="Homeodomain-like"/>
    <property type="match status" value="1"/>
</dbReference>
<dbReference type="EMBL" id="JBHSWB010000001">
    <property type="protein sequence ID" value="MFC6659305.1"/>
    <property type="molecule type" value="Genomic_DNA"/>
</dbReference>
<dbReference type="PANTHER" id="PTHR46564:SF1">
    <property type="entry name" value="TRANSPOSASE"/>
    <property type="match status" value="1"/>
</dbReference>
<dbReference type="PANTHER" id="PTHR46564">
    <property type="entry name" value="TRANSPOSASE"/>
    <property type="match status" value="1"/>
</dbReference>
<reference evidence="5" key="3">
    <citation type="submission" date="2024-09" db="EMBL/GenBank/DDBJ databases">
        <authorList>
            <person name="Sun Q."/>
            <person name="Mori K."/>
        </authorList>
    </citation>
    <scope>NUCLEOTIDE SEQUENCE</scope>
    <source>
        <strain evidence="5">NBRC 112888</strain>
    </source>
</reference>